<dbReference type="EMBL" id="CP011387">
    <property type="protein sequence ID" value="ANE44531.1"/>
    <property type="molecule type" value="Genomic_DNA"/>
</dbReference>
<evidence type="ECO:0000313" key="2">
    <source>
        <dbReference type="Proteomes" id="UP000077363"/>
    </source>
</evidence>
<dbReference type="RefSeq" id="WP_064015618.1">
    <property type="nucleotide sequence ID" value="NZ_CP011387.1"/>
</dbReference>
<keyword evidence="2" id="KW-1185">Reference proteome</keyword>
<reference evidence="1 2" key="1">
    <citation type="submission" date="2015-01" db="EMBL/GenBank/DDBJ databases">
        <title>Deinococcus puniceus/DY1/ whole genome sequencing.</title>
        <authorList>
            <person name="Kim M.K."/>
            <person name="Srinivasan S."/>
            <person name="Lee J.-J."/>
        </authorList>
    </citation>
    <scope>NUCLEOTIDE SEQUENCE [LARGE SCALE GENOMIC DNA]</scope>
    <source>
        <strain evidence="1 2">DY1</strain>
    </source>
</reference>
<organism evidence="1 2">
    <name type="scientific">Deinococcus puniceus</name>
    <dbReference type="NCBI Taxonomy" id="1182568"/>
    <lineage>
        <taxon>Bacteria</taxon>
        <taxon>Thermotogati</taxon>
        <taxon>Deinococcota</taxon>
        <taxon>Deinococci</taxon>
        <taxon>Deinococcales</taxon>
        <taxon>Deinococcaceae</taxon>
        <taxon>Deinococcus</taxon>
    </lineage>
</organism>
<gene>
    <name evidence="1" type="ORF">SU48_13020</name>
</gene>
<dbReference type="STRING" id="1182568.SU48_13020"/>
<dbReference type="Proteomes" id="UP000077363">
    <property type="component" value="Chromosome"/>
</dbReference>
<proteinExistence type="predicted"/>
<sequence>MQELSCTWVPGTIDIVRLKIGGRTIELTSTRLARIFGAQALNDLYMRGRAVVRANPQQVQLLT</sequence>
<accession>A0A172TC17</accession>
<dbReference type="OrthoDB" id="72893at2"/>
<dbReference type="AlphaFoldDB" id="A0A172TC17"/>
<name>A0A172TC17_9DEIO</name>
<evidence type="ECO:0000313" key="1">
    <source>
        <dbReference type="EMBL" id="ANE44531.1"/>
    </source>
</evidence>
<dbReference type="PATRIC" id="fig|1182568.3.peg.2691"/>
<protein>
    <submittedName>
        <fullName evidence="1">Uncharacterized protein</fullName>
    </submittedName>
</protein>
<dbReference type="KEGG" id="dpu:SU48_13020"/>